<dbReference type="GO" id="GO:0030026">
    <property type="term" value="P:intracellular manganese ion homeostasis"/>
    <property type="evidence" value="ECO:0007669"/>
    <property type="project" value="InterPro"/>
</dbReference>
<gene>
    <name evidence="6" type="ORF">FHW36_102314</name>
</gene>
<evidence type="ECO:0000256" key="3">
    <source>
        <dbReference type="ARBA" id="ARBA00022989"/>
    </source>
</evidence>
<dbReference type="OrthoDB" id="667862at2"/>
<evidence type="ECO:0000256" key="2">
    <source>
        <dbReference type="ARBA" id="ARBA00022692"/>
    </source>
</evidence>
<evidence type="ECO:0000313" key="6">
    <source>
        <dbReference type="EMBL" id="TWF42554.1"/>
    </source>
</evidence>
<accession>A0A561PWQ5</accession>
<keyword evidence="3 5" id="KW-1133">Transmembrane helix</keyword>
<dbReference type="RefSeq" id="WP_145666276.1">
    <property type="nucleotide sequence ID" value="NZ_VIWO01000002.1"/>
</dbReference>
<feature type="transmembrane region" description="Helical" evidence="5">
    <location>
        <begin position="21"/>
        <end position="40"/>
    </location>
</feature>
<dbReference type="EMBL" id="VIWO01000002">
    <property type="protein sequence ID" value="TWF42554.1"/>
    <property type="molecule type" value="Genomic_DNA"/>
</dbReference>
<sequence length="214" mass="23928">MSASHKAIRSSGWKTDFLIGFPDGLFLLFFATQVIQLFSIEVQTFYTIHLCLLLGAGVLVMFSAFQANKGDLQHDSPLLSDKERAKLQQLDINAHTITHIEQEMEKDAHSWEQLLEHEKVSETSFSRSRAIKHGLLTGCFFLLGGMVSLGPYLSNENFPAASQTSIMLVFLGLTLFSFIKARVTAQRPLPVILRYWLMGAGILAGAWILHKAIF</sequence>
<dbReference type="GO" id="GO:0005384">
    <property type="term" value="F:manganese ion transmembrane transporter activity"/>
    <property type="evidence" value="ECO:0007669"/>
    <property type="project" value="InterPro"/>
</dbReference>
<name>A0A561PWQ5_9BACT</name>
<organism evidence="6 7">
    <name type="scientific">Chitinophaga polysaccharea</name>
    <dbReference type="NCBI Taxonomy" id="1293035"/>
    <lineage>
        <taxon>Bacteria</taxon>
        <taxon>Pseudomonadati</taxon>
        <taxon>Bacteroidota</taxon>
        <taxon>Chitinophagia</taxon>
        <taxon>Chitinophagales</taxon>
        <taxon>Chitinophagaceae</taxon>
        <taxon>Chitinophaga</taxon>
    </lineage>
</organism>
<keyword evidence="7" id="KW-1185">Reference proteome</keyword>
<feature type="transmembrane region" description="Helical" evidence="5">
    <location>
        <begin position="160"/>
        <end position="179"/>
    </location>
</feature>
<comment type="subcellular location">
    <subcellularLocation>
        <location evidence="1">Endomembrane system</location>
        <topology evidence="1">Multi-pass membrane protein</topology>
    </subcellularLocation>
</comment>
<protein>
    <submittedName>
        <fullName evidence="6">VIT family protein</fullName>
    </submittedName>
</protein>
<evidence type="ECO:0000313" key="7">
    <source>
        <dbReference type="Proteomes" id="UP000320811"/>
    </source>
</evidence>
<feature type="transmembrane region" description="Helical" evidence="5">
    <location>
        <begin position="191"/>
        <end position="209"/>
    </location>
</feature>
<dbReference type="Pfam" id="PF01988">
    <property type="entry name" value="VIT1"/>
    <property type="match status" value="1"/>
</dbReference>
<keyword evidence="4 5" id="KW-0472">Membrane</keyword>
<feature type="transmembrane region" description="Helical" evidence="5">
    <location>
        <begin position="46"/>
        <end position="65"/>
    </location>
</feature>
<comment type="caution">
    <text evidence="6">The sequence shown here is derived from an EMBL/GenBank/DDBJ whole genome shotgun (WGS) entry which is preliminary data.</text>
</comment>
<evidence type="ECO:0000256" key="1">
    <source>
        <dbReference type="ARBA" id="ARBA00004127"/>
    </source>
</evidence>
<feature type="transmembrane region" description="Helical" evidence="5">
    <location>
        <begin position="134"/>
        <end position="154"/>
    </location>
</feature>
<dbReference type="Proteomes" id="UP000320811">
    <property type="component" value="Unassembled WGS sequence"/>
</dbReference>
<dbReference type="AlphaFoldDB" id="A0A561PWQ5"/>
<evidence type="ECO:0000256" key="5">
    <source>
        <dbReference type="SAM" id="Phobius"/>
    </source>
</evidence>
<evidence type="ECO:0000256" key="4">
    <source>
        <dbReference type="ARBA" id="ARBA00023136"/>
    </source>
</evidence>
<dbReference type="InterPro" id="IPR008217">
    <property type="entry name" value="Ccc1_fam"/>
</dbReference>
<keyword evidence="2 5" id="KW-0812">Transmembrane</keyword>
<reference evidence="6 7" key="1">
    <citation type="submission" date="2019-06" db="EMBL/GenBank/DDBJ databases">
        <title>Sorghum-associated microbial communities from plants grown in Nebraska, USA.</title>
        <authorList>
            <person name="Schachtman D."/>
        </authorList>
    </citation>
    <scope>NUCLEOTIDE SEQUENCE [LARGE SCALE GENOMIC DNA]</scope>
    <source>
        <strain evidence="6 7">1209</strain>
    </source>
</reference>
<dbReference type="GO" id="GO:0012505">
    <property type="term" value="C:endomembrane system"/>
    <property type="evidence" value="ECO:0007669"/>
    <property type="project" value="UniProtKB-SubCell"/>
</dbReference>
<proteinExistence type="predicted"/>